<keyword evidence="3" id="KW-1185">Reference proteome</keyword>
<dbReference type="PROSITE" id="PS51257">
    <property type="entry name" value="PROKAR_LIPOPROTEIN"/>
    <property type="match status" value="1"/>
</dbReference>
<evidence type="ECO:0000256" key="1">
    <source>
        <dbReference type="SAM" id="SignalP"/>
    </source>
</evidence>
<dbReference type="Proteomes" id="UP001319180">
    <property type="component" value="Unassembled WGS sequence"/>
</dbReference>
<dbReference type="AlphaFoldDB" id="A0AAP2D7S0"/>
<keyword evidence="1" id="KW-0732">Signal</keyword>
<evidence type="ECO:0000313" key="2">
    <source>
        <dbReference type="EMBL" id="MBT1686983.1"/>
    </source>
</evidence>
<organism evidence="2 3">
    <name type="scientific">Dawidia soli</name>
    <dbReference type="NCBI Taxonomy" id="2782352"/>
    <lineage>
        <taxon>Bacteria</taxon>
        <taxon>Pseudomonadati</taxon>
        <taxon>Bacteroidota</taxon>
        <taxon>Cytophagia</taxon>
        <taxon>Cytophagales</taxon>
        <taxon>Chryseotaleaceae</taxon>
        <taxon>Dawidia</taxon>
    </lineage>
</organism>
<evidence type="ECO:0000313" key="3">
    <source>
        <dbReference type="Proteomes" id="UP001319180"/>
    </source>
</evidence>
<accession>A0AAP2D7S0</accession>
<protein>
    <submittedName>
        <fullName evidence="2">Uncharacterized protein</fullName>
    </submittedName>
</protein>
<reference evidence="2 3" key="1">
    <citation type="submission" date="2021-05" db="EMBL/GenBank/DDBJ databases">
        <title>A Polyphasic approach of four new species of the genus Ohtaekwangia: Ohtaekwangia histidinii sp. nov., Ohtaekwangia cretensis sp. nov., Ohtaekwangia indiensis sp. nov., Ohtaekwangia reichenbachii sp. nov. from diverse environment.</title>
        <authorList>
            <person name="Octaviana S."/>
        </authorList>
    </citation>
    <scope>NUCLEOTIDE SEQUENCE [LARGE SCALE GENOMIC DNA]</scope>
    <source>
        <strain evidence="2 3">PWU37</strain>
    </source>
</reference>
<dbReference type="RefSeq" id="WP_254090216.1">
    <property type="nucleotide sequence ID" value="NZ_JAHESC010000012.1"/>
</dbReference>
<name>A0AAP2D7S0_9BACT</name>
<feature type="chain" id="PRO_5042937870" evidence="1">
    <location>
        <begin position="20"/>
        <end position="471"/>
    </location>
</feature>
<feature type="signal peptide" evidence="1">
    <location>
        <begin position="1"/>
        <end position="19"/>
    </location>
</feature>
<comment type="caution">
    <text evidence="2">The sequence shown here is derived from an EMBL/GenBank/DDBJ whole genome shotgun (WGS) entry which is preliminary data.</text>
</comment>
<gene>
    <name evidence="2" type="ORF">KK078_10465</name>
</gene>
<dbReference type="EMBL" id="JAHESC010000012">
    <property type="protein sequence ID" value="MBT1686983.1"/>
    <property type="molecule type" value="Genomic_DNA"/>
</dbReference>
<sequence length="471" mass="50902">MKNNSWILFVMLSVLTVLVSGCHDEAQGPAVPGNVRFTIDARAVGEASHGRVGAVLPAGASVYVTIADAGGHEVYTMKQIALLTLGEDYVSEPLPLPPGTYTLTDFLVTDAVGTTLYATPKEGSPLAAWVADPLPASFSVTADAVTGQDVQVLATGEHSADEFGYVTFRVNVAPFPYFRLSVFAYDSSHTPVFSPVRASILDGADTVYKQTLPAGTNAIAFVGDPSRTYTLSLTQPSYRQHTQTFVLGELLEALDGAPLSVTLTPALTFTAYGTYFYTFRLTGNGEDLTIDWGDGVVEPMTSSIFGSFVHYYTDDHLLHFVSIYGDLESISALESYGNGPTTEISLVNLPNLLIFAAAETRSPVYVDFRHNPRISLISFPHSDIRSFDLPEDARLSLVDLVGNAGTSEASLNAAIQAAYRGQMTYGYEGFLYLSTMPEGAGEFVGPVTEESLAMLRELRDLHGWLVWPYDF</sequence>
<proteinExistence type="predicted"/>